<dbReference type="OrthoDB" id="2447941at2"/>
<dbReference type="PIRSF" id="PIRSF037259">
    <property type="entry name" value="EcsB_ABC"/>
    <property type="match status" value="1"/>
</dbReference>
<keyword evidence="1" id="KW-0812">Transmembrane</keyword>
<feature type="transmembrane region" description="Helical" evidence="1">
    <location>
        <begin position="59"/>
        <end position="80"/>
    </location>
</feature>
<feature type="transmembrane region" description="Helical" evidence="1">
    <location>
        <begin position="136"/>
        <end position="156"/>
    </location>
</feature>
<name>A0A8J3AKB3_9BACI</name>
<dbReference type="GO" id="GO:0016020">
    <property type="term" value="C:membrane"/>
    <property type="evidence" value="ECO:0007669"/>
    <property type="project" value="InterPro"/>
</dbReference>
<evidence type="ECO:0000313" key="3">
    <source>
        <dbReference type="Proteomes" id="UP000626244"/>
    </source>
</evidence>
<feature type="transmembrane region" description="Helical" evidence="1">
    <location>
        <begin position="307"/>
        <end position="325"/>
    </location>
</feature>
<keyword evidence="3" id="KW-1185">Reference proteome</keyword>
<comment type="caution">
    <text evidence="2">The sequence shown here is derived from an EMBL/GenBank/DDBJ whole genome shotgun (WGS) entry which is preliminary data.</text>
</comment>
<evidence type="ECO:0000313" key="2">
    <source>
        <dbReference type="EMBL" id="GGI15098.1"/>
    </source>
</evidence>
<keyword evidence="1" id="KW-1133">Transmembrane helix</keyword>
<protein>
    <submittedName>
        <fullName evidence="2">ABC transporter permease</fullName>
    </submittedName>
</protein>
<accession>A0A8J3AKB3</accession>
<evidence type="ECO:0000256" key="1">
    <source>
        <dbReference type="SAM" id="Phobius"/>
    </source>
</evidence>
<dbReference type="InterPro" id="IPR010288">
    <property type="entry name" value="EcsB_ABC"/>
</dbReference>
<dbReference type="RefSeq" id="WP_087999918.1">
    <property type="nucleotide sequence ID" value="NZ_BMHB01000001.1"/>
</dbReference>
<organism evidence="2 3">
    <name type="scientific">Gottfriedia solisilvae</name>
    <dbReference type="NCBI Taxonomy" id="1516104"/>
    <lineage>
        <taxon>Bacteria</taxon>
        <taxon>Bacillati</taxon>
        <taxon>Bacillota</taxon>
        <taxon>Bacilli</taxon>
        <taxon>Bacillales</taxon>
        <taxon>Bacillaceae</taxon>
        <taxon>Gottfriedia</taxon>
    </lineage>
</organism>
<feature type="transmembrane region" description="Helical" evidence="1">
    <location>
        <begin position="30"/>
        <end position="47"/>
    </location>
</feature>
<keyword evidence="1" id="KW-0472">Membrane</keyword>
<feature type="transmembrane region" description="Helical" evidence="1">
    <location>
        <begin position="191"/>
        <end position="210"/>
    </location>
</feature>
<dbReference type="Proteomes" id="UP000626244">
    <property type="component" value="Unassembled WGS sequence"/>
</dbReference>
<dbReference type="EMBL" id="BMHB01000001">
    <property type="protein sequence ID" value="GGI15098.1"/>
    <property type="molecule type" value="Genomic_DNA"/>
</dbReference>
<feature type="transmembrane region" description="Helical" evidence="1">
    <location>
        <begin position="351"/>
        <end position="369"/>
    </location>
</feature>
<gene>
    <name evidence="2" type="primary">ecsB</name>
    <name evidence="2" type="ORF">GCM10007380_26260</name>
</gene>
<feature type="transmembrane region" description="Helical" evidence="1">
    <location>
        <begin position="375"/>
        <end position="396"/>
    </location>
</feature>
<sequence length="406" mass="47792">MRTVKQLWSSRYKSYLKEISKYGRYIFNDHIKFVLVFGFGGGAYYYQQLLKTISLDYPAVLFISIVFALLVSSGQITTYFKGPDLYYLLPLEKRMKGYFIRSYFITFLVQAYLLLMFLGVIYPIYKKFMLGETTSFIVFIIIIFLLKAYHLFVSFLHTSNKGILNRGLDYCVRAIGSFFFIYALLSKWNIFLLFIPIICLAVYAILIQTISQNKRVQWERNVKLDTSRLASFYRFANLFTDVPSIQQQVRRRRWADPIIKKIKTNNAADYLLVRTFIRNGNYLSMFIRQLFVGAFVVYLVPTVIGKLIIGILFLYMIGIQNMAILKQYNYHMLWRIYPYTNDENKKSISTLLYILLLICSVVFSVIALVKGMAALNFLLMIFIYMVFSVWFIKFYVSKRLSQSQKL</sequence>
<feature type="transmembrane region" description="Helical" evidence="1">
    <location>
        <begin position="100"/>
        <end position="124"/>
    </location>
</feature>
<feature type="transmembrane region" description="Helical" evidence="1">
    <location>
        <begin position="168"/>
        <end position="185"/>
    </location>
</feature>
<dbReference type="AlphaFoldDB" id="A0A8J3AKB3"/>
<reference evidence="3" key="1">
    <citation type="journal article" date="2019" name="Int. J. Syst. Evol. Microbiol.">
        <title>The Global Catalogue of Microorganisms (GCM) 10K type strain sequencing project: providing services to taxonomists for standard genome sequencing and annotation.</title>
        <authorList>
            <consortium name="The Broad Institute Genomics Platform"/>
            <consortium name="The Broad Institute Genome Sequencing Center for Infectious Disease"/>
            <person name="Wu L."/>
            <person name="Ma J."/>
        </authorList>
    </citation>
    <scope>NUCLEOTIDE SEQUENCE [LARGE SCALE GENOMIC DNA]</scope>
    <source>
        <strain evidence="3">CGMCC 1.14993</strain>
    </source>
</reference>
<proteinExistence type="predicted"/>
<dbReference type="Pfam" id="PF05975">
    <property type="entry name" value="EcsB"/>
    <property type="match status" value="1"/>
</dbReference>